<dbReference type="Gene3D" id="3.90.1200.10">
    <property type="match status" value="1"/>
</dbReference>
<name>A0A1H8Q0A7_9GAMM</name>
<proteinExistence type="predicted"/>
<reference evidence="2 3" key="1">
    <citation type="submission" date="2016-10" db="EMBL/GenBank/DDBJ databases">
        <authorList>
            <person name="de Groot N.N."/>
        </authorList>
    </citation>
    <scope>NUCLEOTIDE SEQUENCE [LARGE SCALE GENOMIC DNA]</scope>
    <source>
        <strain evidence="2 3">CGMCC 1.6291</strain>
    </source>
</reference>
<dbReference type="CDD" id="cd05151">
    <property type="entry name" value="ChoK-like"/>
    <property type="match status" value="1"/>
</dbReference>
<evidence type="ECO:0000259" key="1">
    <source>
        <dbReference type="Pfam" id="PF01636"/>
    </source>
</evidence>
<dbReference type="PANTHER" id="PTHR22603">
    <property type="entry name" value="CHOLINE/ETHANOALAMINE KINASE"/>
    <property type="match status" value="1"/>
</dbReference>
<dbReference type="InterPro" id="IPR002575">
    <property type="entry name" value="Aminoglycoside_PTrfase"/>
</dbReference>
<dbReference type="GO" id="GO:0004305">
    <property type="term" value="F:ethanolamine kinase activity"/>
    <property type="evidence" value="ECO:0007669"/>
    <property type="project" value="TreeGrafter"/>
</dbReference>
<dbReference type="Gene3D" id="3.30.200.20">
    <property type="entry name" value="Phosphorylase Kinase, domain 1"/>
    <property type="match status" value="1"/>
</dbReference>
<dbReference type="STRING" id="406100.SAMN04488052_101248"/>
<sequence>MKRQLGQGVTDQERALEAVIGHIPGWQGREIRYQPVSGGISNTNWRVTVDGMAPEYFVKVPGRGTEMFVNRAAAHDASVKAADCGVSARVFHFVEELGVEVFEFLDGYRASSNGDFLDPGIRRNAARALRRFSTQEPLKLTKTIFEQTEEHLEQIRELGGYTPPDKPWVDRQYQAAKGALVAAGIDVAPCLNDNLAGNFMLNAAGDVILVDFEYASNNDPHYELALWFGEMFFTPDVEHEMVEEYFGEARAETLARVYLYKALADVKWSNWAWVQRQVSQLDFDFHKYGAWKHMRARQVMQDPRWEEALRAV</sequence>
<dbReference type="GO" id="GO:0005737">
    <property type="term" value="C:cytoplasm"/>
    <property type="evidence" value="ECO:0007669"/>
    <property type="project" value="TreeGrafter"/>
</dbReference>
<dbReference type="EMBL" id="FOEG01000001">
    <property type="protein sequence ID" value="SEO47213.1"/>
    <property type="molecule type" value="Genomic_DNA"/>
</dbReference>
<accession>A0A1H8Q0A7</accession>
<evidence type="ECO:0000313" key="3">
    <source>
        <dbReference type="Proteomes" id="UP000199657"/>
    </source>
</evidence>
<evidence type="ECO:0000313" key="2">
    <source>
        <dbReference type="EMBL" id="SEO47213.1"/>
    </source>
</evidence>
<dbReference type="AlphaFoldDB" id="A0A1H8Q0A7"/>
<dbReference type="Proteomes" id="UP000199657">
    <property type="component" value="Unassembled WGS sequence"/>
</dbReference>
<keyword evidence="3" id="KW-1185">Reference proteome</keyword>
<organism evidence="2 3">
    <name type="scientific">Aquisalimonas asiatica</name>
    <dbReference type="NCBI Taxonomy" id="406100"/>
    <lineage>
        <taxon>Bacteria</taxon>
        <taxon>Pseudomonadati</taxon>
        <taxon>Pseudomonadota</taxon>
        <taxon>Gammaproteobacteria</taxon>
        <taxon>Chromatiales</taxon>
        <taxon>Ectothiorhodospiraceae</taxon>
        <taxon>Aquisalimonas</taxon>
    </lineage>
</organism>
<dbReference type="OrthoDB" id="179763at2"/>
<dbReference type="GO" id="GO:0006646">
    <property type="term" value="P:phosphatidylethanolamine biosynthetic process"/>
    <property type="evidence" value="ECO:0007669"/>
    <property type="project" value="TreeGrafter"/>
</dbReference>
<gene>
    <name evidence="2" type="ORF">SAMN04488052_101248</name>
</gene>
<feature type="domain" description="Aminoglycoside phosphotransferase" evidence="1">
    <location>
        <begin position="33"/>
        <end position="253"/>
    </location>
</feature>
<dbReference type="SUPFAM" id="SSF56112">
    <property type="entry name" value="Protein kinase-like (PK-like)"/>
    <property type="match status" value="1"/>
</dbReference>
<keyword evidence="2" id="KW-0418">Kinase</keyword>
<dbReference type="Pfam" id="PF01636">
    <property type="entry name" value="APH"/>
    <property type="match status" value="1"/>
</dbReference>
<dbReference type="RefSeq" id="WP_091639223.1">
    <property type="nucleotide sequence ID" value="NZ_FOEG01000001.1"/>
</dbReference>
<keyword evidence="2" id="KW-0808">Transferase</keyword>
<protein>
    <submittedName>
        <fullName evidence="2">Thiamine kinase</fullName>
    </submittedName>
</protein>
<dbReference type="PANTHER" id="PTHR22603:SF66">
    <property type="entry name" value="ETHANOLAMINE KINASE"/>
    <property type="match status" value="1"/>
</dbReference>
<dbReference type="InterPro" id="IPR011009">
    <property type="entry name" value="Kinase-like_dom_sf"/>
</dbReference>